<sequence>MKSKDSENEDEEPVSWPPLDALSDTPKVFVDPLEVARQVRNDLLRDQSWLTPAEVISRLNVAICDADPVEYLSHLKQEKRLLGVIFRNQHLYPAFQFQTDGSIHPSMPEVLAFTPLTRLGWQTVFWFFQPTGYLRGAQPAQRLAIDPQSVVCAAQRDFDPSCSDW</sequence>
<dbReference type="OrthoDB" id="6054011at2"/>
<reference evidence="2 3" key="1">
    <citation type="submission" date="2019-01" db="EMBL/GenBank/DDBJ databases">
        <title>Pseudolysobacter antarctica gen. nov., sp. nov., isolated from Fildes Peninsula, Antarctica.</title>
        <authorList>
            <person name="Wei Z."/>
            <person name="Peng F."/>
        </authorList>
    </citation>
    <scope>NUCLEOTIDE SEQUENCE [LARGE SCALE GENOMIC DNA]</scope>
    <source>
        <strain evidence="2 3">AQ6-296</strain>
    </source>
</reference>
<evidence type="ECO:0000313" key="3">
    <source>
        <dbReference type="Proteomes" id="UP000291562"/>
    </source>
</evidence>
<organism evidence="2 3">
    <name type="scientific">Pseudolysobacter antarcticus</name>
    <dbReference type="NCBI Taxonomy" id="2511995"/>
    <lineage>
        <taxon>Bacteria</taxon>
        <taxon>Pseudomonadati</taxon>
        <taxon>Pseudomonadota</taxon>
        <taxon>Gammaproteobacteria</taxon>
        <taxon>Lysobacterales</taxon>
        <taxon>Rhodanobacteraceae</taxon>
        <taxon>Pseudolysobacter</taxon>
    </lineage>
</organism>
<dbReference type="AlphaFoldDB" id="A0A411HG20"/>
<gene>
    <name evidence="2" type="ORF">ELE36_03175</name>
</gene>
<proteinExistence type="predicted"/>
<dbReference type="KEGG" id="xbc:ELE36_03175"/>
<protein>
    <submittedName>
        <fullName evidence="2">Uncharacterized protein</fullName>
    </submittedName>
</protein>
<evidence type="ECO:0000313" key="2">
    <source>
        <dbReference type="EMBL" id="QBB69456.1"/>
    </source>
</evidence>
<dbReference type="Proteomes" id="UP000291562">
    <property type="component" value="Chromosome"/>
</dbReference>
<accession>A0A411HG20</accession>
<keyword evidence="3" id="KW-1185">Reference proteome</keyword>
<name>A0A411HG20_9GAMM</name>
<feature type="region of interest" description="Disordered" evidence="1">
    <location>
        <begin position="1"/>
        <end position="20"/>
    </location>
</feature>
<evidence type="ECO:0000256" key="1">
    <source>
        <dbReference type="SAM" id="MobiDB-lite"/>
    </source>
</evidence>
<dbReference type="EMBL" id="CP035704">
    <property type="protein sequence ID" value="QBB69456.1"/>
    <property type="molecule type" value="Genomic_DNA"/>
</dbReference>